<dbReference type="InterPro" id="IPR032135">
    <property type="entry name" value="DUF4817"/>
</dbReference>
<proteinExistence type="predicted"/>
<dbReference type="Proteomes" id="UP000719412">
    <property type="component" value="Unassembled WGS sequence"/>
</dbReference>
<reference evidence="2" key="1">
    <citation type="journal article" date="2020" name="J Insects Food Feed">
        <title>The yellow mealworm (Tenebrio molitor) genome: a resource for the emerging insects as food and feed industry.</title>
        <authorList>
            <person name="Eriksson T."/>
            <person name="Andere A."/>
            <person name="Kelstrup H."/>
            <person name="Emery V."/>
            <person name="Picard C."/>
        </authorList>
    </citation>
    <scope>NUCLEOTIDE SEQUENCE</scope>
    <source>
        <strain evidence="2">Stoneville</strain>
        <tissue evidence="2">Whole head</tissue>
    </source>
</reference>
<organism evidence="2 3">
    <name type="scientific">Tenebrio molitor</name>
    <name type="common">Yellow mealworm beetle</name>
    <dbReference type="NCBI Taxonomy" id="7067"/>
    <lineage>
        <taxon>Eukaryota</taxon>
        <taxon>Metazoa</taxon>
        <taxon>Ecdysozoa</taxon>
        <taxon>Arthropoda</taxon>
        <taxon>Hexapoda</taxon>
        <taxon>Insecta</taxon>
        <taxon>Pterygota</taxon>
        <taxon>Neoptera</taxon>
        <taxon>Endopterygota</taxon>
        <taxon>Coleoptera</taxon>
        <taxon>Polyphaga</taxon>
        <taxon>Cucujiformia</taxon>
        <taxon>Tenebrionidae</taxon>
        <taxon>Tenebrio</taxon>
    </lineage>
</organism>
<sequence length="211" mass="24326">MVKYTNPELTDMVLIYGEALSNAGAARRLYMERFPGRQVPCVRTFVNAVQHLRDYDTFSPVNRNRGRSRSRRVLDLELKFCKLLRKNRMLVAGDLHYEWVFPVSQFGERCTNKDYILIIFNMKQDLLEMEFSIPIIPTSGQKKIHTKSENVVSNKDFRLTCGQVAMERETRALNSWQGLPETRISSVEFRTSLTGTAAAEFLPAVRNSQVL</sequence>
<gene>
    <name evidence="2" type="ORF">GEV33_001857</name>
</gene>
<dbReference type="AlphaFoldDB" id="A0A8J6HU81"/>
<dbReference type="EMBL" id="JABDTM020010137">
    <property type="protein sequence ID" value="KAH0820934.1"/>
    <property type="molecule type" value="Genomic_DNA"/>
</dbReference>
<evidence type="ECO:0000313" key="2">
    <source>
        <dbReference type="EMBL" id="KAH0820934.1"/>
    </source>
</evidence>
<comment type="caution">
    <text evidence="2">The sequence shown here is derived from an EMBL/GenBank/DDBJ whole genome shotgun (WGS) entry which is preliminary data.</text>
</comment>
<protein>
    <recommendedName>
        <fullName evidence="1">DUF4817 domain-containing protein</fullName>
    </recommendedName>
</protein>
<feature type="domain" description="DUF4817" evidence="1">
    <location>
        <begin position="10"/>
        <end position="54"/>
    </location>
</feature>
<keyword evidence="3" id="KW-1185">Reference proteome</keyword>
<reference evidence="2" key="2">
    <citation type="submission" date="2021-08" db="EMBL/GenBank/DDBJ databases">
        <authorList>
            <person name="Eriksson T."/>
        </authorList>
    </citation>
    <scope>NUCLEOTIDE SEQUENCE</scope>
    <source>
        <strain evidence="2">Stoneville</strain>
        <tissue evidence="2">Whole head</tissue>
    </source>
</reference>
<evidence type="ECO:0000259" key="1">
    <source>
        <dbReference type="Pfam" id="PF16087"/>
    </source>
</evidence>
<dbReference type="Pfam" id="PF16087">
    <property type="entry name" value="DUF4817"/>
    <property type="match status" value="1"/>
</dbReference>
<name>A0A8J6HU81_TENMO</name>
<accession>A0A8J6HU81</accession>
<evidence type="ECO:0000313" key="3">
    <source>
        <dbReference type="Proteomes" id="UP000719412"/>
    </source>
</evidence>